<accession>A0AAN4Q9B0</accession>
<name>A0AAN4Q9B0_PSESF</name>
<protein>
    <submittedName>
        <fullName evidence="1">Uncharacterized protein</fullName>
    </submittedName>
</protein>
<reference evidence="1 2" key="1">
    <citation type="submission" date="2018-04" db="EMBL/GenBank/DDBJ databases">
        <title>Draft genome sequence of Pseudomonas syringae pv. actinidiae biovar 3 strains isolated from kiwifruit in Kagawa prefecture.</title>
        <authorList>
            <person name="Tabuchi M."/>
            <person name="Saito M."/>
            <person name="Fujiwara S."/>
            <person name="Sasa N."/>
            <person name="Akimitsu K."/>
            <person name="Gomi K."/>
            <person name="Konishi-Sugita S."/>
            <person name="Hamano K."/>
            <person name="Kataoka I."/>
        </authorList>
    </citation>
    <scope>NUCLEOTIDE SEQUENCE [LARGE SCALE GENOMIC DNA]</scope>
    <source>
        <strain evidence="1 2">MAFF212211</strain>
    </source>
</reference>
<gene>
    <name evidence="1" type="ORF">KPSA3_05384</name>
</gene>
<evidence type="ECO:0000313" key="2">
    <source>
        <dbReference type="Proteomes" id="UP000248291"/>
    </source>
</evidence>
<dbReference type="EMBL" id="BGKA01000207">
    <property type="protein sequence ID" value="GBH19375.1"/>
    <property type="molecule type" value="Genomic_DNA"/>
</dbReference>
<comment type="caution">
    <text evidence="1">The sequence shown here is derived from an EMBL/GenBank/DDBJ whole genome shotgun (WGS) entry which is preliminary data.</text>
</comment>
<dbReference type="Proteomes" id="UP000248291">
    <property type="component" value="Unassembled WGS sequence"/>
</dbReference>
<proteinExistence type="predicted"/>
<sequence>MVLSPARVVKVANLRRMRKNKPQICVEKSPKRVLFRHIYTVTRWMRHFDTTPWS</sequence>
<evidence type="ECO:0000313" key="1">
    <source>
        <dbReference type="EMBL" id="GBH19375.1"/>
    </source>
</evidence>
<organism evidence="1 2">
    <name type="scientific">Pseudomonas syringae pv. actinidiae</name>
    <dbReference type="NCBI Taxonomy" id="103796"/>
    <lineage>
        <taxon>Bacteria</taxon>
        <taxon>Pseudomonadati</taxon>
        <taxon>Pseudomonadota</taxon>
        <taxon>Gammaproteobacteria</taxon>
        <taxon>Pseudomonadales</taxon>
        <taxon>Pseudomonadaceae</taxon>
        <taxon>Pseudomonas</taxon>
        <taxon>Pseudomonas syringae</taxon>
    </lineage>
</organism>
<dbReference type="AlphaFoldDB" id="A0AAN4Q9B0"/>